<accession>W4G469</accession>
<evidence type="ECO:0000313" key="3">
    <source>
        <dbReference type="Proteomes" id="UP000265427"/>
    </source>
</evidence>
<evidence type="ECO:0000313" key="1">
    <source>
        <dbReference type="EMBL" id="ETV74046.1"/>
    </source>
</evidence>
<dbReference type="VEuPathDB" id="FungiDB:H257_11358"/>
<dbReference type="EMBL" id="QUSZ01006570">
    <property type="protein sequence ID" value="RHY05285.1"/>
    <property type="molecule type" value="Genomic_DNA"/>
</dbReference>
<protein>
    <submittedName>
        <fullName evidence="1">Uncharacterized protein</fullName>
    </submittedName>
</protein>
<organism evidence="1">
    <name type="scientific">Aphanomyces astaci</name>
    <name type="common">Crayfish plague agent</name>
    <dbReference type="NCBI Taxonomy" id="112090"/>
    <lineage>
        <taxon>Eukaryota</taxon>
        <taxon>Sar</taxon>
        <taxon>Stramenopiles</taxon>
        <taxon>Oomycota</taxon>
        <taxon>Saprolegniomycetes</taxon>
        <taxon>Saprolegniales</taxon>
        <taxon>Verrucalvaceae</taxon>
        <taxon>Aphanomyces</taxon>
    </lineage>
</organism>
<dbReference type="Proteomes" id="UP000265427">
    <property type="component" value="Unassembled WGS sequence"/>
</dbReference>
<gene>
    <name evidence="2" type="ORF">DYB36_008887</name>
    <name evidence="1" type="ORF">H257_11358</name>
</gene>
<name>W4G469_APHAT</name>
<evidence type="ECO:0000313" key="2">
    <source>
        <dbReference type="EMBL" id="RHY05285.1"/>
    </source>
</evidence>
<dbReference type="OrthoDB" id="150644at2759"/>
<dbReference type="RefSeq" id="XP_009836559.1">
    <property type="nucleotide sequence ID" value="XM_009838257.1"/>
</dbReference>
<reference evidence="2 3" key="2">
    <citation type="submission" date="2018-08" db="EMBL/GenBank/DDBJ databases">
        <title>Aphanomyces genome sequencing and annotation.</title>
        <authorList>
            <person name="Minardi D."/>
            <person name="Oidtmann B."/>
            <person name="Van Der Giezen M."/>
            <person name="Studholme D.J."/>
        </authorList>
    </citation>
    <scope>NUCLEOTIDE SEQUENCE [LARGE SCALE GENOMIC DNA]</scope>
    <source>
        <strain evidence="2 3">Kv</strain>
    </source>
</reference>
<dbReference type="GeneID" id="20813354"/>
<dbReference type="AlphaFoldDB" id="W4G469"/>
<reference evidence="1" key="1">
    <citation type="submission" date="2013-12" db="EMBL/GenBank/DDBJ databases">
        <title>The Genome Sequence of Aphanomyces astaci APO3.</title>
        <authorList>
            <consortium name="The Broad Institute Genomics Platform"/>
            <person name="Russ C."/>
            <person name="Tyler B."/>
            <person name="van West P."/>
            <person name="Dieguez-Uribeondo J."/>
            <person name="Young S.K."/>
            <person name="Zeng Q."/>
            <person name="Gargeya S."/>
            <person name="Fitzgerald M."/>
            <person name="Abouelleil A."/>
            <person name="Alvarado L."/>
            <person name="Chapman S.B."/>
            <person name="Gainer-Dewar J."/>
            <person name="Goldberg J."/>
            <person name="Griggs A."/>
            <person name="Gujja S."/>
            <person name="Hansen M."/>
            <person name="Howarth C."/>
            <person name="Imamovic A."/>
            <person name="Ireland A."/>
            <person name="Larimer J."/>
            <person name="McCowan C."/>
            <person name="Murphy C."/>
            <person name="Pearson M."/>
            <person name="Poon T.W."/>
            <person name="Priest M."/>
            <person name="Roberts A."/>
            <person name="Saif S."/>
            <person name="Shea T."/>
            <person name="Sykes S."/>
            <person name="Wortman J."/>
            <person name="Nusbaum C."/>
            <person name="Birren B."/>
        </authorList>
    </citation>
    <scope>NUCLEOTIDE SEQUENCE [LARGE SCALE GENOMIC DNA]</scope>
    <source>
        <strain evidence="1">APO3</strain>
    </source>
</reference>
<sequence>MMMQRSLGSVRRVSGSRWGRLMSTLSKDDDLSKKGKAKKMLFQNALADAPQKPTGFTDNDEIEQLRKKEAAAPVFFTDEELDSEYGKFKSIMDSDDDDNEESDYVPVRGRVENEMIMADKTWPLTSGSDLWMDLIQIPKDGKLEDNERELVLKAAFERMGHTSVWDVQLPTMSVDVPEDDPDYKAFAVMKQALMNNGRIKMADKNEIMTMLVDEVTRLRADKTDLIPGLNLDED</sequence>
<proteinExistence type="predicted"/>
<dbReference type="EMBL" id="KI913146">
    <property type="protein sequence ID" value="ETV74046.1"/>
    <property type="molecule type" value="Genomic_DNA"/>
</dbReference>